<organism evidence="1 2">
    <name type="scientific">Phytophthora infestans</name>
    <name type="common">Potato late blight agent</name>
    <name type="synonym">Botrytis infestans</name>
    <dbReference type="NCBI Taxonomy" id="4787"/>
    <lineage>
        <taxon>Eukaryota</taxon>
        <taxon>Sar</taxon>
        <taxon>Stramenopiles</taxon>
        <taxon>Oomycota</taxon>
        <taxon>Peronosporomycetes</taxon>
        <taxon>Peronosporales</taxon>
        <taxon>Peronosporaceae</taxon>
        <taxon>Phytophthora</taxon>
    </lineage>
</organism>
<dbReference type="AlphaFoldDB" id="A0A833T7R0"/>
<name>A0A833T7R0_PHYIN</name>
<dbReference type="Proteomes" id="UP000602510">
    <property type="component" value="Unassembled WGS sequence"/>
</dbReference>
<sequence>MVGPTCNAIDPLSAEPAAVYDGPRALRLLPGSCSTATHSVQSAGGTSCGAVLPARTAQKRLSFGRKSPHHLIRPKVRRQESLANVKKAMGPDWYLKKKNRHSRPRKLTARNVRYIEQ</sequence>
<protein>
    <submittedName>
        <fullName evidence="1">Uncharacterized protein</fullName>
    </submittedName>
</protein>
<evidence type="ECO:0000313" key="1">
    <source>
        <dbReference type="EMBL" id="KAF4038324.1"/>
    </source>
</evidence>
<proteinExistence type="predicted"/>
<evidence type="ECO:0000313" key="2">
    <source>
        <dbReference type="Proteomes" id="UP000602510"/>
    </source>
</evidence>
<keyword evidence="2" id="KW-1185">Reference proteome</keyword>
<accession>A0A833T7R0</accession>
<comment type="caution">
    <text evidence="1">The sequence shown here is derived from an EMBL/GenBank/DDBJ whole genome shotgun (WGS) entry which is preliminary data.</text>
</comment>
<reference evidence="1" key="1">
    <citation type="submission" date="2020-04" db="EMBL/GenBank/DDBJ databases">
        <title>Hybrid Assembly of Korean Phytophthora infestans isolates.</title>
        <authorList>
            <person name="Prokchorchik M."/>
            <person name="Lee Y."/>
            <person name="Seo J."/>
            <person name="Cho J.-H."/>
            <person name="Park Y.-E."/>
            <person name="Jang D.-C."/>
            <person name="Im J.-S."/>
            <person name="Choi J.-G."/>
            <person name="Park H.-J."/>
            <person name="Lee G.-B."/>
            <person name="Lee Y.-G."/>
            <person name="Hong S.-Y."/>
            <person name="Cho K."/>
            <person name="Sohn K.H."/>
        </authorList>
    </citation>
    <scope>NUCLEOTIDE SEQUENCE</scope>
    <source>
        <strain evidence="1">KR_1_A1</strain>
    </source>
</reference>
<gene>
    <name evidence="1" type="ORF">GN244_ATG09495</name>
</gene>
<dbReference type="EMBL" id="WSZM01000199">
    <property type="protein sequence ID" value="KAF4038324.1"/>
    <property type="molecule type" value="Genomic_DNA"/>
</dbReference>